<reference evidence="4 5" key="1">
    <citation type="submission" date="2020-11" db="EMBL/GenBank/DDBJ databases">
        <title>genome sequence of strain KACC 18849.</title>
        <authorList>
            <person name="Gao J."/>
            <person name="Zhang X."/>
        </authorList>
    </citation>
    <scope>NUCLEOTIDE SEQUENCE [LARGE SCALE GENOMIC DNA]</scope>
    <source>
        <strain evidence="4 5">KACC 18849</strain>
    </source>
</reference>
<dbReference type="Proteomes" id="UP000639859">
    <property type="component" value="Unassembled WGS sequence"/>
</dbReference>
<dbReference type="PANTHER" id="PTHR43673:SF10">
    <property type="entry name" value="NADH DEHYDROGENASE_NAD(P)H NITROREDUCTASE XCC3605-RELATED"/>
    <property type="match status" value="1"/>
</dbReference>
<evidence type="ECO:0000259" key="3">
    <source>
        <dbReference type="Pfam" id="PF00881"/>
    </source>
</evidence>
<evidence type="ECO:0000313" key="5">
    <source>
        <dbReference type="Proteomes" id="UP000639859"/>
    </source>
</evidence>
<feature type="domain" description="Nitroreductase" evidence="3">
    <location>
        <begin position="19"/>
        <end position="63"/>
    </location>
</feature>
<proteinExistence type="inferred from homology"/>
<dbReference type="EMBL" id="JADWOX010000006">
    <property type="protein sequence ID" value="MBI1684082.1"/>
    <property type="molecule type" value="Genomic_DNA"/>
</dbReference>
<dbReference type="SUPFAM" id="SSF55469">
    <property type="entry name" value="FMN-dependent nitroreductase-like"/>
    <property type="match status" value="1"/>
</dbReference>
<comment type="caution">
    <text evidence="4">The sequence shown here is derived from an EMBL/GenBank/DDBJ whole genome shotgun (WGS) entry which is preliminary data.</text>
</comment>
<dbReference type="InterPro" id="IPR000415">
    <property type="entry name" value="Nitroreductase-like"/>
</dbReference>
<feature type="domain" description="Nitroreductase" evidence="3">
    <location>
        <begin position="77"/>
        <end position="163"/>
    </location>
</feature>
<sequence>MAVGDHRRADHPIDPQFLERWSPRAFSDAPLSPDQLLILLEAARWAPSAFNSQPWRFVYAFRDGPGWPALLDALVPFNRQWAGRAGALVAVASKTTMLRPGQSAAEPSHSHSFDAGAAWGYLALQAARLGLAAHAMTGVDFQAAGSAIGLPADHRLEAVVAIGAAGEAQDLPDFLQAREAPSPRAPLATFAFETRFPPDE</sequence>
<dbReference type="PANTHER" id="PTHR43673">
    <property type="entry name" value="NAD(P)H NITROREDUCTASE YDGI-RELATED"/>
    <property type="match status" value="1"/>
</dbReference>
<dbReference type="Pfam" id="PF00881">
    <property type="entry name" value="Nitroreductase"/>
    <property type="match status" value="2"/>
</dbReference>
<protein>
    <submittedName>
        <fullName evidence="4">Nitroreductase family protein</fullName>
    </submittedName>
</protein>
<keyword evidence="5" id="KW-1185">Reference proteome</keyword>
<evidence type="ECO:0000313" key="4">
    <source>
        <dbReference type="EMBL" id="MBI1684082.1"/>
    </source>
</evidence>
<evidence type="ECO:0000256" key="1">
    <source>
        <dbReference type="ARBA" id="ARBA00007118"/>
    </source>
</evidence>
<accession>A0ABS0SZR9</accession>
<keyword evidence="2" id="KW-0560">Oxidoreductase</keyword>
<dbReference type="RefSeq" id="WP_198576010.1">
    <property type="nucleotide sequence ID" value="NZ_JADWOX010000006.1"/>
</dbReference>
<organism evidence="4 5">
    <name type="scientific">Caulobacter hibisci</name>
    <dbReference type="NCBI Taxonomy" id="2035993"/>
    <lineage>
        <taxon>Bacteria</taxon>
        <taxon>Pseudomonadati</taxon>
        <taxon>Pseudomonadota</taxon>
        <taxon>Alphaproteobacteria</taxon>
        <taxon>Caulobacterales</taxon>
        <taxon>Caulobacteraceae</taxon>
        <taxon>Caulobacter</taxon>
    </lineage>
</organism>
<evidence type="ECO:0000256" key="2">
    <source>
        <dbReference type="ARBA" id="ARBA00023002"/>
    </source>
</evidence>
<name>A0ABS0SZR9_9CAUL</name>
<dbReference type="CDD" id="cd02138">
    <property type="entry name" value="TdsD-like"/>
    <property type="match status" value="1"/>
</dbReference>
<gene>
    <name evidence="4" type="ORF">I4Q42_10420</name>
</gene>
<comment type="similarity">
    <text evidence="1">Belongs to the nitroreductase family.</text>
</comment>
<dbReference type="Gene3D" id="3.40.109.10">
    <property type="entry name" value="NADH Oxidase"/>
    <property type="match status" value="1"/>
</dbReference>
<dbReference type="InterPro" id="IPR029479">
    <property type="entry name" value="Nitroreductase"/>
</dbReference>